<dbReference type="Gene3D" id="2.120.10.10">
    <property type="match status" value="2"/>
</dbReference>
<gene>
    <name evidence="2" type="ORF">GCM10007423_22930</name>
</gene>
<keyword evidence="3" id="KW-1185">Reference proteome</keyword>
<dbReference type="Pfam" id="PF13088">
    <property type="entry name" value="BNR_2"/>
    <property type="match status" value="1"/>
</dbReference>
<dbReference type="Proteomes" id="UP000600214">
    <property type="component" value="Unassembled WGS sequence"/>
</dbReference>
<sequence>MFVRKLLIVLFIVPLLLATIKEKRQSAGVISEKELAVGAQPQIAVDSKGTIHIAYGLKNGNDRLLYYIFSKDSGKSFSEPSLLGKFPQMGLGMGRGPQITTTKDFVTVTVGDHHGNLYALRSSGGPGSWSAPVKINDKDSTAKEALSEICAGSGNLVYTAWLDTRLGNNNLFGAISKDGGATWGKNQLIYKGEQKGVCDCCKPSVFIDKTEVLHIMFRNKLDGARNMYIVQSKDYGQHFSTAKKLGSTDFMIDGCPMDGGDISADGSGIVTTVWRRQTEVFEAKPGKQEVKIGTGNTPTVVETRHGPLIVWHQNGEILYRGSHGREGRLAKGQFPKLAASSVQDKIFCVYEQNDKIVFTTFQ</sequence>
<feature type="domain" description="Sialidase" evidence="1">
    <location>
        <begin position="112"/>
        <end position="244"/>
    </location>
</feature>
<accession>A0ABQ1YNS1</accession>
<dbReference type="RefSeq" id="WP_188931790.1">
    <property type="nucleotide sequence ID" value="NZ_BMIA01000001.1"/>
</dbReference>
<reference evidence="3" key="1">
    <citation type="journal article" date="2019" name="Int. J. Syst. Evol. Microbiol.">
        <title>The Global Catalogue of Microorganisms (GCM) 10K type strain sequencing project: providing services to taxonomists for standard genome sequencing and annotation.</title>
        <authorList>
            <consortium name="The Broad Institute Genomics Platform"/>
            <consortium name="The Broad Institute Genome Sequencing Center for Infectious Disease"/>
            <person name="Wu L."/>
            <person name="Ma J."/>
        </authorList>
    </citation>
    <scope>NUCLEOTIDE SEQUENCE [LARGE SCALE GENOMIC DNA]</scope>
    <source>
        <strain evidence="3">CGMCC 1.15288</strain>
    </source>
</reference>
<organism evidence="2 3">
    <name type="scientific">Dyadobacter endophyticus</name>
    <dbReference type="NCBI Taxonomy" id="1749036"/>
    <lineage>
        <taxon>Bacteria</taxon>
        <taxon>Pseudomonadati</taxon>
        <taxon>Bacteroidota</taxon>
        <taxon>Cytophagia</taxon>
        <taxon>Cytophagales</taxon>
        <taxon>Spirosomataceae</taxon>
        <taxon>Dyadobacter</taxon>
    </lineage>
</organism>
<evidence type="ECO:0000313" key="3">
    <source>
        <dbReference type="Proteomes" id="UP000600214"/>
    </source>
</evidence>
<protein>
    <recommendedName>
        <fullName evidence="1">Sialidase domain-containing protein</fullName>
    </recommendedName>
</protein>
<dbReference type="EMBL" id="BMIA01000001">
    <property type="protein sequence ID" value="GGH32998.1"/>
    <property type="molecule type" value="Genomic_DNA"/>
</dbReference>
<evidence type="ECO:0000313" key="2">
    <source>
        <dbReference type="EMBL" id="GGH32998.1"/>
    </source>
</evidence>
<evidence type="ECO:0000259" key="1">
    <source>
        <dbReference type="Pfam" id="PF13088"/>
    </source>
</evidence>
<dbReference type="InterPro" id="IPR036278">
    <property type="entry name" value="Sialidase_sf"/>
</dbReference>
<dbReference type="InterPro" id="IPR011040">
    <property type="entry name" value="Sialidase"/>
</dbReference>
<name>A0ABQ1YNS1_9BACT</name>
<dbReference type="SUPFAM" id="SSF50939">
    <property type="entry name" value="Sialidases"/>
    <property type="match status" value="1"/>
</dbReference>
<proteinExistence type="predicted"/>
<comment type="caution">
    <text evidence="2">The sequence shown here is derived from an EMBL/GenBank/DDBJ whole genome shotgun (WGS) entry which is preliminary data.</text>
</comment>
<dbReference type="CDD" id="cd15482">
    <property type="entry name" value="Sialidase_non-viral"/>
    <property type="match status" value="1"/>
</dbReference>